<dbReference type="EMBL" id="JYDQ01000026">
    <property type="protein sequence ID" value="KRY20273.1"/>
    <property type="molecule type" value="Genomic_DNA"/>
</dbReference>
<protein>
    <submittedName>
        <fullName evidence="2">Uncharacterized protein</fullName>
    </submittedName>
</protein>
<organism evidence="2 3">
    <name type="scientific">Trichinella patagoniensis</name>
    <dbReference type="NCBI Taxonomy" id="990121"/>
    <lineage>
        <taxon>Eukaryota</taxon>
        <taxon>Metazoa</taxon>
        <taxon>Ecdysozoa</taxon>
        <taxon>Nematoda</taxon>
        <taxon>Enoplea</taxon>
        <taxon>Dorylaimia</taxon>
        <taxon>Trichinellida</taxon>
        <taxon>Trichinellidae</taxon>
        <taxon>Trichinella</taxon>
    </lineage>
</organism>
<comment type="caution">
    <text evidence="2">The sequence shown here is derived from an EMBL/GenBank/DDBJ whole genome shotgun (WGS) entry which is preliminary data.</text>
</comment>
<proteinExistence type="predicted"/>
<feature type="transmembrane region" description="Helical" evidence="1">
    <location>
        <begin position="31"/>
        <end position="52"/>
    </location>
</feature>
<keyword evidence="1" id="KW-1133">Transmembrane helix</keyword>
<dbReference type="AlphaFoldDB" id="A0A0V1A647"/>
<keyword evidence="1" id="KW-0812">Transmembrane</keyword>
<reference evidence="2 3" key="1">
    <citation type="submission" date="2015-01" db="EMBL/GenBank/DDBJ databases">
        <title>Evolution of Trichinella species and genotypes.</title>
        <authorList>
            <person name="Korhonen P.K."/>
            <person name="Edoardo P."/>
            <person name="Giuseppe L.R."/>
            <person name="Gasser R.B."/>
        </authorList>
    </citation>
    <scope>NUCLEOTIDE SEQUENCE [LARGE SCALE GENOMIC DNA]</scope>
    <source>
        <strain evidence="2">ISS2496</strain>
    </source>
</reference>
<evidence type="ECO:0000256" key="1">
    <source>
        <dbReference type="SAM" id="Phobius"/>
    </source>
</evidence>
<gene>
    <name evidence="2" type="ORF">T12_10801</name>
</gene>
<evidence type="ECO:0000313" key="2">
    <source>
        <dbReference type="EMBL" id="KRY20273.1"/>
    </source>
</evidence>
<evidence type="ECO:0000313" key="3">
    <source>
        <dbReference type="Proteomes" id="UP000054783"/>
    </source>
</evidence>
<dbReference type="Proteomes" id="UP000054783">
    <property type="component" value="Unassembled WGS sequence"/>
</dbReference>
<name>A0A0V1A647_9BILA</name>
<accession>A0A0V1A647</accession>
<sequence length="68" mass="7726">MFNLSTCIFGHSREATFACSTHHGLLCLDDVIFAALLAGQTCARILLCAMQCRRRKQWQMKKVVCSYK</sequence>
<keyword evidence="1" id="KW-0472">Membrane</keyword>
<keyword evidence="3" id="KW-1185">Reference proteome</keyword>